<reference evidence="12" key="1">
    <citation type="journal article" date="2019" name="Int. J. Syst. Evol. Microbiol.">
        <title>The Global Catalogue of Microorganisms (GCM) 10K type strain sequencing project: providing services to taxonomists for standard genome sequencing and annotation.</title>
        <authorList>
            <consortium name="The Broad Institute Genomics Platform"/>
            <consortium name="The Broad Institute Genome Sequencing Center for Infectious Disease"/>
            <person name="Wu L."/>
            <person name="Ma J."/>
        </authorList>
    </citation>
    <scope>NUCLEOTIDE SEQUENCE [LARGE SCALE GENOMIC DNA]</scope>
    <source>
        <strain evidence="12">KCTC 42447</strain>
    </source>
</reference>
<dbReference type="Gene3D" id="3.40.47.10">
    <property type="match status" value="1"/>
</dbReference>
<dbReference type="PANTHER" id="PTHR42870">
    <property type="entry name" value="ACETYL-COA C-ACETYLTRANSFERASE"/>
    <property type="match status" value="1"/>
</dbReference>
<evidence type="ECO:0000256" key="3">
    <source>
        <dbReference type="ARBA" id="ARBA00022448"/>
    </source>
</evidence>
<dbReference type="Proteomes" id="UP001595630">
    <property type="component" value="Unassembled WGS sequence"/>
</dbReference>
<dbReference type="NCBIfam" id="NF006102">
    <property type="entry name" value="PRK08256.1"/>
    <property type="match status" value="1"/>
</dbReference>
<dbReference type="InterPro" id="IPR020616">
    <property type="entry name" value="Thiolase_N"/>
</dbReference>
<dbReference type="InterPro" id="IPR020615">
    <property type="entry name" value="Thiolase_acyl_enz_int_AS"/>
</dbReference>
<keyword evidence="7" id="KW-0576">Peroxisome</keyword>
<keyword evidence="6" id="KW-0446">Lipid-binding</keyword>
<dbReference type="InterPro" id="IPR020613">
    <property type="entry name" value="Thiolase_CS"/>
</dbReference>
<evidence type="ECO:0000256" key="8">
    <source>
        <dbReference type="ARBA" id="ARBA00032316"/>
    </source>
</evidence>
<evidence type="ECO:0000256" key="4">
    <source>
        <dbReference type="ARBA" id="ARBA00022679"/>
    </source>
</evidence>
<gene>
    <name evidence="11" type="ORF">ACFOMF_16375</name>
</gene>
<dbReference type="RefSeq" id="WP_386366821.1">
    <property type="nucleotide sequence ID" value="NZ_JBHRXZ010000024.1"/>
</dbReference>
<dbReference type="InterPro" id="IPR055140">
    <property type="entry name" value="Thiolase_C_2"/>
</dbReference>
<evidence type="ECO:0000313" key="12">
    <source>
        <dbReference type="Proteomes" id="UP001595630"/>
    </source>
</evidence>
<protein>
    <recommendedName>
        <fullName evidence="2">propanoyl-CoA C-acyltransferase</fullName>
        <ecNumber evidence="2">2.3.1.176</ecNumber>
    </recommendedName>
    <alternativeName>
        <fullName evidence="8">Propanoyl-CoA C-acyltransferase</fullName>
    </alternativeName>
</protein>
<dbReference type="PROSITE" id="PS00737">
    <property type="entry name" value="THIOLASE_2"/>
    <property type="match status" value="1"/>
</dbReference>
<evidence type="ECO:0000313" key="11">
    <source>
        <dbReference type="EMBL" id="MFC3609353.1"/>
    </source>
</evidence>
<feature type="domain" description="Thiolase N-terminal" evidence="9">
    <location>
        <begin position="5"/>
        <end position="228"/>
    </location>
</feature>
<keyword evidence="5" id="KW-0445">Lipid transport</keyword>
<sequence length="395" mass="41812">MSNVVHVVGVGMVPFTKPGASEPYPVMGCKAAQAALADAGLDYTKVQQAYVSYVYGDSTSGQAALYGVGLSGIPIFNLNNNCSSGSSALFLARQAVASGAVECALALGFEQMTPGALKGAYDDRPSPMQRFADVMTAHQGFEPEKPRAAQFFGGAGRDYMEQYGTSPETFARISVKARQHAARNPFAVFRQTVTLEEVLAAPMIFDPLTRLQCCPPTCGAAAAIVCSEAFARKHGLNRDVIIAAQAMATDYPSTFEENDMRKVVGFDMSQSAAQQVFEQAGIGPDEVTVCELHDCFTANELITYEALGLTPQGTAEQFILDGQNTFGGRVVTNPSGGLLSKGHPLGATGLAQCAELVWQLRGQAEQRQVEGARVALQHNLGLGGACVVTMYQKAA</sequence>
<keyword evidence="12" id="KW-1185">Reference proteome</keyword>
<evidence type="ECO:0000256" key="2">
    <source>
        <dbReference type="ARBA" id="ARBA00012352"/>
    </source>
</evidence>
<dbReference type="PROSITE" id="PS00098">
    <property type="entry name" value="THIOLASE_1"/>
    <property type="match status" value="1"/>
</dbReference>
<name>A0ABV7TD94_9GAMM</name>
<dbReference type="Pfam" id="PF22691">
    <property type="entry name" value="Thiolase_C_1"/>
    <property type="match status" value="1"/>
</dbReference>
<dbReference type="InterPro" id="IPR002155">
    <property type="entry name" value="Thiolase"/>
</dbReference>
<dbReference type="CDD" id="cd00829">
    <property type="entry name" value="SCP-x_thiolase"/>
    <property type="match status" value="1"/>
</dbReference>
<evidence type="ECO:0000259" key="9">
    <source>
        <dbReference type="Pfam" id="PF00108"/>
    </source>
</evidence>
<keyword evidence="3" id="KW-0813">Transport</keyword>
<feature type="domain" description="Thiolase C-terminal" evidence="10">
    <location>
        <begin position="259"/>
        <end position="384"/>
    </location>
</feature>
<dbReference type="InterPro" id="IPR016039">
    <property type="entry name" value="Thiolase-like"/>
</dbReference>
<evidence type="ECO:0000256" key="6">
    <source>
        <dbReference type="ARBA" id="ARBA00023121"/>
    </source>
</evidence>
<comment type="caution">
    <text evidence="11">The sequence shown here is derived from an EMBL/GenBank/DDBJ whole genome shotgun (WGS) entry which is preliminary data.</text>
</comment>
<dbReference type="Pfam" id="PF00108">
    <property type="entry name" value="Thiolase_N"/>
    <property type="match status" value="1"/>
</dbReference>
<organism evidence="11 12">
    <name type="scientific">Stutzerimonas tarimensis</name>
    <dbReference type="NCBI Taxonomy" id="1507735"/>
    <lineage>
        <taxon>Bacteria</taxon>
        <taxon>Pseudomonadati</taxon>
        <taxon>Pseudomonadota</taxon>
        <taxon>Gammaproteobacteria</taxon>
        <taxon>Pseudomonadales</taxon>
        <taxon>Pseudomonadaceae</taxon>
        <taxon>Stutzerimonas</taxon>
    </lineage>
</organism>
<dbReference type="PANTHER" id="PTHR42870:SF1">
    <property type="entry name" value="NON-SPECIFIC LIPID-TRANSFER PROTEIN-LIKE 2"/>
    <property type="match status" value="1"/>
</dbReference>
<evidence type="ECO:0000259" key="10">
    <source>
        <dbReference type="Pfam" id="PF22691"/>
    </source>
</evidence>
<evidence type="ECO:0000256" key="5">
    <source>
        <dbReference type="ARBA" id="ARBA00023055"/>
    </source>
</evidence>
<accession>A0ABV7TD94</accession>
<dbReference type="PIRSF" id="PIRSF000429">
    <property type="entry name" value="Ac-CoA_Ac_transf"/>
    <property type="match status" value="1"/>
</dbReference>
<dbReference type="EC" id="2.3.1.176" evidence="2"/>
<keyword evidence="4" id="KW-0808">Transferase</keyword>
<comment type="subcellular location">
    <subcellularLocation>
        <location evidence="1">Peroxisome</location>
    </subcellularLocation>
</comment>
<evidence type="ECO:0000256" key="1">
    <source>
        <dbReference type="ARBA" id="ARBA00004275"/>
    </source>
</evidence>
<dbReference type="SUPFAM" id="SSF53901">
    <property type="entry name" value="Thiolase-like"/>
    <property type="match status" value="2"/>
</dbReference>
<evidence type="ECO:0000256" key="7">
    <source>
        <dbReference type="ARBA" id="ARBA00023140"/>
    </source>
</evidence>
<proteinExistence type="predicted"/>
<dbReference type="EMBL" id="JBHRXZ010000024">
    <property type="protein sequence ID" value="MFC3609353.1"/>
    <property type="molecule type" value="Genomic_DNA"/>
</dbReference>